<dbReference type="GeneID" id="10029798"/>
<proteinExistence type="predicted"/>
<feature type="region of interest" description="Disordered" evidence="1">
    <location>
        <begin position="1"/>
        <end position="64"/>
    </location>
</feature>
<sequence length="90" mass="9999">MEKKASQPEKGDRRQDKKGQDASALGLRPVKKTHLKTRQERPSHEGPGEKREGEADNVEDWGELEMSDIDMPLIRSEAQIDNTEGLGGAC</sequence>
<organism evidence="3">
    <name type="scientific">Arthroderma gypseum (strain ATCC MYA-4604 / CBS 118893)</name>
    <name type="common">Microsporum gypseum</name>
    <dbReference type="NCBI Taxonomy" id="535722"/>
    <lineage>
        <taxon>Eukaryota</taxon>
        <taxon>Fungi</taxon>
        <taxon>Dikarya</taxon>
        <taxon>Ascomycota</taxon>
        <taxon>Pezizomycotina</taxon>
        <taxon>Eurotiomycetes</taxon>
        <taxon>Eurotiomycetidae</taxon>
        <taxon>Onygenales</taxon>
        <taxon>Arthrodermataceae</taxon>
        <taxon>Nannizzia</taxon>
    </lineage>
</organism>
<dbReference type="EMBL" id="DS989823">
    <property type="protein sequence ID" value="EFQ98993.1"/>
    <property type="molecule type" value="Genomic_DNA"/>
</dbReference>
<feature type="compositionally biased region" description="Basic and acidic residues" evidence="1">
    <location>
        <begin position="37"/>
        <end position="54"/>
    </location>
</feature>
<name>E4UP51_ARTGP</name>
<keyword evidence="3" id="KW-1185">Reference proteome</keyword>
<evidence type="ECO:0000256" key="1">
    <source>
        <dbReference type="SAM" id="MobiDB-lite"/>
    </source>
</evidence>
<feature type="compositionally biased region" description="Basic and acidic residues" evidence="1">
    <location>
        <begin position="1"/>
        <end position="20"/>
    </location>
</feature>
<protein>
    <submittedName>
        <fullName evidence="2">Uncharacterized protein</fullName>
    </submittedName>
</protein>
<gene>
    <name evidence="2" type="ORF">MGYG_02004</name>
</gene>
<evidence type="ECO:0000313" key="2">
    <source>
        <dbReference type="EMBL" id="EFQ98993.1"/>
    </source>
</evidence>
<accession>E4UP51</accession>
<dbReference type="HOGENOM" id="CLU_2440408_0_0_1"/>
<evidence type="ECO:0000313" key="3">
    <source>
        <dbReference type="Proteomes" id="UP000002669"/>
    </source>
</evidence>
<dbReference type="RefSeq" id="XP_003174476.1">
    <property type="nucleotide sequence ID" value="XM_003174428.1"/>
</dbReference>
<dbReference type="InParanoid" id="E4UP51"/>
<feature type="compositionally biased region" description="Acidic residues" evidence="1">
    <location>
        <begin position="55"/>
        <end position="64"/>
    </location>
</feature>
<dbReference type="VEuPathDB" id="FungiDB:MGYG_02004"/>
<reference evidence="3" key="1">
    <citation type="journal article" date="2012" name="MBio">
        <title>Comparative genome analysis of Trichophyton rubrum and related dermatophytes reveals candidate genes involved in infection.</title>
        <authorList>
            <person name="Martinez D.A."/>
            <person name="Oliver B.G."/>
            <person name="Graeser Y."/>
            <person name="Goldberg J.M."/>
            <person name="Li W."/>
            <person name="Martinez-Rossi N.M."/>
            <person name="Monod M."/>
            <person name="Shelest E."/>
            <person name="Barton R.C."/>
            <person name="Birch E."/>
            <person name="Brakhage A.A."/>
            <person name="Chen Z."/>
            <person name="Gurr S.J."/>
            <person name="Heiman D."/>
            <person name="Heitman J."/>
            <person name="Kosti I."/>
            <person name="Rossi A."/>
            <person name="Saif S."/>
            <person name="Samalova M."/>
            <person name="Saunders C.W."/>
            <person name="Shea T."/>
            <person name="Summerbell R.C."/>
            <person name="Xu J."/>
            <person name="Young S."/>
            <person name="Zeng Q."/>
            <person name="Birren B.W."/>
            <person name="Cuomo C.A."/>
            <person name="White T.C."/>
        </authorList>
    </citation>
    <scope>NUCLEOTIDE SEQUENCE [LARGE SCALE GENOMIC DNA]</scope>
    <source>
        <strain evidence="3">ATCC MYA-4604 / CBS 118893</strain>
    </source>
</reference>
<dbReference type="AlphaFoldDB" id="E4UP51"/>
<dbReference type="Proteomes" id="UP000002669">
    <property type="component" value="Unassembled WGS sequence"/>
</dbReference>